<evidence type="ECO:0000256" key="5">
    <source>
        <dbReference type="ARBA" id="ARBA00023163"/>
    </source>
</evidence>
<organism evidence="8 9">
    <name type="scientific">Motilibacter deserti</name>
    <dbReference type="NCBI Taxonomy" id="2714956"/>
    <lineage>
        <taxon>Bacteria</taxon>
        <taxon>Bacillati</taxon>
        <taxon>Actinomycetota</taxon>
        <taxon>Actinomycetes</taxon>
        <taxon>Motilibacterales</taxon>
        <taxon>Motilibacteraceae</taxon>
        <taxon>Motilibacter</taxon>
    </lineage>
</organism>
<dbReference type="SUPFAM" id="SSF88946">
    <property type="entry name" value="Sigma2 domain of RNA polymerase sigma factors"/>
    <property type="match status" value="1"/>
</dbReference>
<comment type="similarity">
    <text evidence="1">Belongs to the sigma-70 factor family. ECF subfamily.</text>
</comment>
<proteinExistence type="inferred from homology"/>
<sequence>MRSAERQGGSDVAARTVAELVRAAADGDQAAWDEIVERFTGLVWGVARSHRLSPADASDVSQTVWLRLVEHLGRLREPEALAGWIATTTRHECLRTLRASGRELPDEDLTGGTGPERPDTGPGPEATVVGAERRALVWEALGRLSLRCRTLLRALATSPDASYTEIAAALDMPIGSIGPTRGRCLQHLRRELAPTGALLED</sequence>
<evidence type="ECO:0000313" key="8">
    <source>
        <dbReference type="EMBL" id="NHC13826.1"/>
    </source>
</evidence>
<dbReference type="EMBL" id="JAANNP010000003">
    <property type="protein sequence ID" value="NHC13826.1"/>
    <property type="molecule type" value="Genomic_DNA"/>
</dbReference>
<dbReference type="Proteomes" id="UP000800981">
    <property type="component" value="Unassembled WGS sequence"/>
</dbReference>
<dbReference type="InterPro" id="IPR014284">
    <property type="entry name" value="RNA_pol_sigma-70_dom"/>
</dbReference>
<evidence type="ECO:0000256" key="1">
    <source>
        <dbReference type="ARBA" id="ARBA00010641"/>
    </source>
</evidence>
<keyword evidence="9" id="KW-1185">Reference proteome</keyword>
<evidence type="ECO:0000256" key="3">
    <source>
        <dbReference type="ARBA" id="ARBA00023082"/>
    </source>
</evidence>
<dbReference type="Pfam" id="PF04542">
    <property type="entry name" value="Sigma70_r2"/>
    <property type="match status" value="1"/>
</dbReference>
<keyword evidence="2" id="KW-0805">Transcription regulation</keyword>
<reference evidence="8 9" key="1">
    <citation type="submission" date="2020-03" db="EMBL/GenBank/DDBJ databases">
        <title>Two novel Motilibacter sp.</title>
        <authorList>
            <person name="Liu S."/>
        </authorList>
    </citation>
    <scope>NUCLEOTIDE SEQUENCE [LARGE SCALE GENOMIC DNA]</scope>
    <source>
        <strain evidence="8 9">E257</strain>
    </source>
</reference>
<dbReference type="InterPro" id="IPR013325">
    <property type="entry name" value="RNA_pol_sigma_r2"/>
</dbReference>
<dbReference type="InterPro" id="IPR013324">
    <property type="entry name" value="RNA_pol_sigma_r3/r4-like"/>
</dbReference>
<evidence type="ECO:0000313" key="9">
    <source>
        <dbReference type="Proteomes" id="UP000800981"/>
    </source>
</evidence>
<keyword evidence="3" id="KW-0731">Sigma factor</keyword>
<gene>
    <name evidence="8" type="ORF">G9H71_08535</name>
</gene>
<dbReference type="NCBIfam" id="TIGR02937">
    <property type="entry name" value="sigma70-ECF"/>
    <property type="match status" value="1"/>
</dbReference>
<dbReference type="InterPro" id="IPR007627">
    <property type="entry name" value="RNA_pol_sigma70_r2"/>
</dbReference>
<keyword evidence="5" id="KW-0804">Transcription</keyword>
<dbReference type="Gene3D" id="1.10.1740.10">
    <property type="match status" value="1"/>
</dbReference>
<dbReference type="InterPro" id="IPR039425">
    <property type="entry name" value="RNA_pol_sigma-70-like"/>
</dbReference>
<dbReference type="SUPFAM" id="SSF88659">
    <property type="entry name" value="Sigma3 and sigma4 domains of RNA polymerase sigma factors"/>
    <property type="match status" value="1"/>
</dbReference>
<protein>
    <submittedName>
        <fullName evidence="8">Sigma-70 family RNA polymerase sigma factor</fullName>
    </submittedName>
</protein>
<accession>A0ABX0GSG7</accession>
<evidence type="ECO:0000256" key="6">
    <source>
        <dbReference type="SAM" id="MobiDB-lite"/>
    </source>
</evidence>
<comment type="caution">
    <text evidence="8">The sequence shown here is derived from an EMBL/GenBank/DDBJ whole genome shotgun (WGS) entry which is preliminary data.</text>
</comment>
<name>A0ABX0GSG7_9ACTN</name>
<dbReference type="Gene3D" id="1.10.10.10">
    <property type="entry name" value="Winged helix-like DNA-binding domain superfamily/Winged helix DNA-binding domain"/>
    <property type="match status" value="1"/>
</dbReference>
<evidence type="ECO:0000256" key="4">
    <source>
        <dbReference type="ARBA" id="ARBA00023125"/>
    </source>
</evidence>
<evidence type="ECO:0000259" key="7">
    <source>
        <dbReference type="Pfam" id="PF04542"/>
    </source>
</evidence>
<feature type="domain" description="RNA polymerase sigma-70 region 2" evidence="7">
    <location>
        <begin position="36"/>
        <end position="102"/>
    </location>
</feature>
<dbReference type="PANTHER" id="PTHR43133:SF8">
    <property type="entry name" value="RNA POLYMERASE SIGMA FACTOR HI_1459-RELATED"/>
    <property type="match status" value="1"/>
</dbReference>
<dbReference type="InterPro" id="IPR036388">
    <property type="entry name" value="WH-like_DNA-bd_sf"/>
</dbReference>
<dbReference type="PANTHER" id="PTHR43133">
    <property type="entry name" value="RNA POLYMERASE ECF-TYPE SIGMA FACTO"/>
    <property type="match status" value="1"/>
</dbReference>
<evidence type="ECO:0000256" key="2">
    <source>
        <dbReference type="ARBA" id="ARBA00023015"/>
    </source>
</evidence>
<feature type="region of interest" description="Disordered" evidence="6">
    <location>
        <begin position="100"/>
        <end position="127"/>
    </location>
</feature>
<keyword evidence="4" id="KW-0238">DNA-binding</keyword>